<dbReference type="AlphaFoldDB" id="W6MBA5"/>
<keyword evidence="7" id="KW-0812">Transmembrane</keyword>
<dbReference type="Pfam" id="PF04888">
    <property type="entry name" value="SseC"/>
    <property type="match status" value="1"/>
</dbReference>
<keyword evidence="7" id="KW-1133">Transmembrane helix</keyword>
<protein>
    <recommendedName>
        <fullName evidence="8">Translocator protein BipB-like C-terminal domain-containing protein</fullName>
    </recommendedName>
</protein>
<organism evidence="9 10">
    <name type="scientific">Candidatus Competibacter denitrificans Run_A_D11</name>
    <dbReference type="NCBI Taxonomy" id="1400863"/>
    <lineage>
        <taxon>Bacteria</taxon>
        <taxon>Pseudomonadati</taxon>
        <taxon>Pseudomonadota</taxon>
        <taxon>Gammaproteobacteria</taxon>
        <taxon>Candidatus Competibacteraceae</taxon>
        <taxon>Candidatus Competibacter</taxon>
    </lineage>
</organism>
<evidence type="ECO:0000313" key="9">
    <source>
        <dbReference type="EMBL" id="CDI03400.1"/>
    </source>
</evidence>
<evidence type="ECO:0000256" key="4">
    <source>
        <dbReference type="ARBA" id="ARBA00035640"/>
    </source>
</evidence>
<feature type="coiled-coil region" evidence="5">
    <location>
        <begin position="281"/>
        <end position="308"/>
    </location>
</feature>
<name>W6MBA5_9GAMM</name>
<evidence type="ECO:0000256" key="7">
    <source>
        <dbReference type="SAM" id="Phobius"/>
    </source>
</evidence>
<reference evidence="9" key="2">
    <citation type="submission" date="2014-03" db="EMBL/GenBank/DDBJ databases">
        <title>Candidatus Competibacter-lineage genomes retrieved from metagenomes reveal functional metabolic diversity.</title>
        <authorList>
            <person name="McIlroy S.J."/>
            <person name="Albertsen M."/>
            <person name="Andresen E.K."/>
            <person name="Saunders A.M."/>
            <person name="Kristiansen R."/>
            <person name="Stokholm-Bjerregaard M."/>
            <person name="Nielsen K.L."/>
            <person name="Nielsen P.H."/>
        </authorList>
    </citation>
    <scope>NUCLEOTIDE SEQUENCE</scope>
    <source>
        <strain evidence="9">Run_A_D11</strain>
    </source>
</reference>
<keyword evidence="2" id="KW-1043">Host membrane</keyword>
<dbReference type="EMBL" id="CBTJ020000057">
    <property type="protein sequence ID" value="CDI03400.1"/>
    <property type="molecule type" value="Genomic_DNA"/>
</dbReference>
<reference evidence="9" key="1">
    <citation type="submission" date="2013-07" db="EMBL/GenBank/DDBJ databases">
        <authorList>
            <person name="McIlroy S."/>
        </authorList>
    </citation>
    <scope>NUCLEOTIDE SEQUENCE [LARGE SCALE GENOMIC DNA]</scope>
    <source>
        <strain evidence="9">Run_A_D11</strain>
    </source>
</reference>
<keyword evidence="5" id="KW-0175">Coiled coil</keyword>
<keyword evidence="10" id="KW-1185">Reference proteome</keyword>
<dbReference type="OrthoDB" id="7031540at2"/>
<evidence type="ECO:0000256" key="3">
    <source>
        <dbReference type="ARBA" id="ARBA00023026"/>
    </source>
</evidence>
<keyword evidence="7" id="KW-0472">Membrane</keyword>
<dbReference type="GO" id="GO:0033644">
    <property type="term" value="C:host cell membrane"/>
    <property type="evidence" value="ECO:0007669"/>
    <property type="project" value="UniProtKB-SubCell"/>
</dbReference>
<comment type="similarity">
    <text evidence="4">Belongs to the SctE/SipB/YopB family.</text>
</comment>
<keyword evidence="3" id="KW-0843">Virulence</keyword>
<evidence type="ECO:0000256" key="2">
    <source>
        <dbReference type="ARBA" id="ARBA00022870"/>
    </source>
</evidence>
<dbReference type="STRING" id="1400863.BN873_490009"/>
<proteinExistence type="inferred from homology"/>
<accession>W6MBA5</accession>
<feature type="transmembrane region" description="Helical" evidence="7">
    <location>
        <begin position="129"/>
        <end position="153"/>
    </location>
</feature>
<evidence type="ECO:0000256" key="1">
    <source>
        <dbReference type="ARBA" id="ARBA00004301"/>
    </source>
</evidence>
<dbReference type="RefSeq" id="WP_048674111.1">
    <property type="nucleotide sequence ID" value="NZ_CBTJ020000057.1"/>
</dbReference>
<evidence type="ECO:0000259" key="8">
    <source>
        <dbReference type="Pfam" id="PF04888"/>
    </source>
</evidence>
<evidence type="ECO:0000313" key="10">
    <source>
        <dbReference type="Proteomes" id="UP000035760"/>
    </source>
</evidence>
<feature type="transmembrane region" description="Helical" evidence="7">
    <location>
        <begin position="159"/>
        <end position="179"/>
    </location>
</feature>
<gene>
    <name evidence="9" type="ORF">BN873_490009</name>
</gene>
<feature type="transmembrane region" description="Helical" evidence="7">
    <location>
        <begin position="200"/>
        <end position="222"/>
    </location>
</feature>
<dbReference type="InterPro" id="IPR006972">
    <property type="entry name" value="BipB-like_C"/>
</dbReference>
<evidence type="ECO:0000256" key="6">
    <source>
        <dbReference type="SAM" id="MobiDB-lite"/>
    </source>
</evidence>
<evidence type="ECO:0000256" key="5">
    <source>
        <dbReference type="SAM" id="Coils"/>
    </source>
</evidence>
<dbReference type="Proteomes" id="UP000035760">
    <property type="component" value="Unassembled WGS sequence"/>
</dbReference>
<feature type="region of interest" description="Disordered" evidence="6">
    <location>
        <begin position="31"/>
        <end position="61"/>
    </location>
</feature>
<comment type="caution">
    <text evidence="9">The sequence shown here is derived from an EMBL/GenBank/DDBJ whole genome shotgun (WGS) entry which is preliminary data.</text>
</comment>
<comment type="subcellular location">
    <subcellularLocation>
        <location evidence="1">Host membrane</location>
        <topology evidence="1">Multi-pass membrane protein</topology>
    </subcellularLocation>
</comment>
<feature type="domain" description="Translocator protein BipB-like C-terminal" evidence="8">
    <location>
        <begin position="71"/>
        <end position="252"/>
    </location>
</feature>
<sequence>MDNAIGLFDPRILNSRDLQLLETELIRSSRSAASVPPPALATEAGPSAASDGGIGQPRLEAPKLDSSSLVTQLLALKSKLTENQLAGSRAEIETRRADNQQRFQEQIKALQDFTAKAAEAKKSGEIGKIFSWIALGLSAIAMVAASVATVLTAGATAPVVAGLVVGMVALAATVTVTGLQESGKMEELMKGLNDDQKMGVTVGIQATLLALSILAAVLSFGAGAGAAANAASETVKTAATVAQVVKSTAQVAGGVTAVGQGAAQIGSGVLQKEASDAQADAQSIRAALQKAQSLIDDEMERIEKMLQEMDEGVTRVFSMMQSQNTTTVQIAKNMV</sequence>